<proteinExistence type="predicted"/>
<dbReference type="Pfam" id="PF05076">
    <property type="entry name" value="SUFU"/>
    <property type="match status" value="1"/>
</dbReference>
<comment type="caution">
    <text evidence="3">The sequence shown here is derived from an EMBL/GenBank/DDBJ whole genome shotgun (WGS) entry which is preliminary data.</text>
</comment>
<dbReference type="Proteomes" id="UP001500503">
    <property type="component" value="Unassembled WGS sequence"/>
</dbReference>
<protein>
    <submittedName>
        <fullName evidence="3">Suppressor of fused domain protein</fullName>
    </submittedName>
</protein>
<gene>
    <name evidence="3" type="ORF">GCM10023191_043660</name>
</gene>
<evidence type="ECO:0000259" key="2">
    <source>
        <dbReference type="Pfam" id="PF05076"/>
    </source>
</evidence>
<organism evidence="3 4">
    <name type="scientific">Actinoallomurus oryzae</name>
    <dbReference type="NCBI Taxonomy" id="502180"/>
    <lineage>
        <taxon>Bacteria</taxon>
        <taxon>Bacillati</taxon>
        <taxon>Actinomycetota</taxon>
        <taxon>Actinomycetes</taxon>
        <taxon>Streptosporangiales</taxon>
        <taxon>Thermomonosporaceae</taxon>
        <taxon>Actinoallomurus</taxon>
    </lineage>
</organism>
<feature type="compositionally biased region" description="Basic and acidic residues" evidence="1">
    <location>
        <begin position="195"/>
        <end position="204"/>
    </location>
</feature>
<evidence type="ECO:0000313" key="4">
    <source>
        <dbReference type="Proteomes" id="UP001500503"/>
    </source>
</evidence>
<feature type="region of interest" description="Disordered" evidence="1">
    <location>
        <begin position="195"/>
        <end position="252"/>
    </location>
</feature>
<keyword evidence="4" id="KW-1185">Reference proteome</keyword>
<feature type="domain" description="Suppressor of fused-like" evidence="2">
    <location>
        <begin position="252"/>
        <end position="405"/>
    </location>
</feature>
<dbReference type="EMBL" id="BAABHF010000024">
    <property type="protein sequence ID" value="GAA4498429.1"/>
    <property type="molecule type" value="Genomic_DNA"/>
</dbReference>
<evidence type="ECO:0000313" key="3">
    <source>
        <dbReference type="EMBL" id="GAA4498429.1"/>
    </source>
</evidence>
<dbReference type="RefSeq" id="WP_345466543.1">
    <property type="nucleotide sequence ID" value="NZ_BAABHF010000024.1"/>
</dbReference>
<name>A0ABP8Q6R4_9ACTN</name>
<reference evidence="4" key="1">
    <citation type="journal article" date="2019" name="Int. J. Syst. Evol. Microbiol.">
        <title>The Global Catalogue of Microorganisms (GCM) 10K type strain sequencing project: providing services to taxonomists for standard genome sequencing and annotation.</title>
        <authorList>
            <consortium name="The Broad Institute Genomics Platform"/>
            <consortium name="The Broad Institute Genome Sequencing Center for Infectious Disease"/>
            <person name="Wu L."/>
            <person name="Ma J."/>
        </authorList>
    </citation>
    <scope>NUCLEOTIDE SEQUENCE [LARGE SCALE GENOMIC DNA]</scope>
    <source>
        <strain evidence="4">JCM 17933</strain>
    </source>
</reference>
<evidence type="ECO:0000256" key="1">
    <source>
        <dbReference type="SAM" id="MobiDB-lite"/>
    </source>
</evidence>
<sequence>MPVLRRTPREARVLLSDTSPYGSRVLDVEYDQVATAAYLRTADGETVAASWVANHQEAPYHADLARLNAGLVPALPSGRTKHPKGRPPLDPRTLEVVWFEEGDGVALMEAGQPLCVIPGWSDTDRGIPGYAREAIGRSPFAFALDDEIDELGPRILQAEAFWSWRRGQGAWEAFQQSLLGHLLSRLGPGGYYWHDIGRRPDRTDNGPQPAVPAQRPAGSAQRPAVPAPRPATPATTTPPRREPVVGVSERPARGDRSYNVLSTVGMSCQRMPTVELYEDNVAEHARIELAVATTLPSVQAGRVFPWLAQYPWQAVTSFAPGDNVKWYHEARTFPLGPTWEGVLLLDNPNRLEGPDAPDLTAFSFGGDPVQWLWIVPITEEERQYGKQEGSDALIERLARKGRSWVVGE</sequence>
<dbReference type="InterPro" id="IPR020941">
    <property type="entry name" value="SUFU-like_domain"/>
</dbReference>
<accession>A0ABP8Q6R4</accession>